<feature type="compositionally biased region" description="Pro residues" evidence="1">
    <location>
        <begin position="163"/>
        <end position="177"/>
    </location>
</feature>
<name>A0A5C4ULU9_9ACTN</name>
<dbReference type="Pfam" id="PF10935">
    <property type="entry name" value="DUF2637"/>
    <property type="match status" value="1"/>
</dbReference>
<feature type="compositionally biased region" description="Low complexity" evidence="1">
    <location>
        <begin position="248"/>
        <end position="260"/>
    </location>
</feature>
<sequence>MTTRQPTAGRISTWDKAAITGLGGAGAILSFDALQQMASAIHVRDTLTWLFPLVIDGFIAYGVRALVIKRDASLPTRLYVWLLFGAATTTSIWANALHAVRLNQQTTTATGLRLDDATVGVLSTVAPLALAGAVHLYILIARGADTATHQAQRAAGAAKTAPPSVPAPPHSHPPSPRPGTARPTAHGRHHARSPHTTVHHHVERVPPPARTGYRSGYAQATGPRPLPAATSTTPSAGGPTTTPPAPRPTTARPQAARPNASGAAGFDERILRTARATAHAEGRVRRDTIARALRTQSLSISNSRLTELIAQLREEHQRAHNTSSKRRSS</sequence>
<feature type="region of interest" description="Disordered" evidence="1">
    <location>
        <begin position="150"/>
        <end position="269"/>
    </location>
</feature>
<dbReference type="RefSeq" id="WP_139650039.1">
    <property type="nucleotide sequence ID" value="NZ_BAAAZS010000089.1"/>
</dbReference>
<feature type="compositionally biased region" description="Low complexity" evidence="1">
    <location>
        <begin position="227"/>
        <end position="240"/>
    </location>
</feature>
<feature type="transmembrane region" description="Helical" evidence="2">
    <location>
        <begin position="47"/>
        <end position="67"/>
    </location>
</feature>
<protein>
    <submittedName>
        <fullName evidence="3">DUF2637 domain-containing protein</fullName>
    </submittedName>
</protein>
<evidence type="ECO:0000256" key="1">
    <source>
        <dbReference type="SAM" id="MobiDB-lite"/>
    </source>
</evidence>
<feature type="compositionally biased region" description="Basic residues" evidence="1">
    <location>
        <begin position="185"/>
        <end position="202"/>
    </location>
</feature>
<feature type="transmembrane region" description="Helical" evidence="2">
    <location>
        <begin position="117"/>
        <end position="140"/>
    </location>
</feature>
<feature type="transmembrane region" description="Helical" evidence="2">
    <location>
        <begin position="79"/>
        <end position="97"/>
    </location>
</feature>
<gene>
    <name evidence="3" type="ORF">FH715_27245</name>
</gene>
<evidence type="ECO:0000313" key="3">
    <source>
        <dbReference type="EMBL" id="TNM24577.1"/>
    </source>
</evidence>
<dbReference type="Proteomes" id="UP000311713">
    <property type="component" value="Unassembled WGS sequence"/>
</dbReference>
<dbReference type="InterPro" id="IPR021235">
    <property type="entry name" value="DUF2637"/>
</dbReference>
<evidence type="ECO:0000313" key="4">
    <source>
        <dbReference type="Proteomes" id="UP000311713"/>
    </source>
</evidence>
<accession>A0A5C4ULU9</accession>
<keyword evidence="2" id="KW-0472">Membrane</keyword>
<dbReference type="OrthoDB" id="4059373at2"/>
<feature type="compositionally biased region" description="Low complexity" evidence="1">
    <location>
        <begin position="150"/>
        <end position="162"/>
    </location>
</feature>
<keyword evidence="2" id="KW-1133">Transmembrane helix</keyword>
<evidence type="ECO:0000256" key="2">
    <source>
        <dbReference type="SAM" id="Phobius"/>
    </source>
</evidence>
<keyword evidence="2" id="KW-0812">Transmembrane</keyword>
<dbReference type="EMBL" id="VDGT01000033">
    <property type="protein sequence ID" value="TNM24577.1"/>
    <property type="molecule type" value="Genomic_DNA"/>
</dbReference>
<keyword evidence="4" id="KW-1185">Reference proteome</keyword>
<reference evidence="3 4" key="1">
    <citation type="submission" date="2019-06" db="EMBL/GenBank/DDBJ databases">
        <title>Draft genome of Streptomyces sedi sp. JCM16909.</title>
        <authorList>
            <person name="Klykleung N."/>
            <person name="Tanasupawat S."/>
            <person name="Kudo T."/>
            <person name="Yuki M."/>
            <person name="Ohkuma M."/>
        </authorList>
    </citation>
    <scope>NUCLEOTIDE SEQUENCE [LARGE SCALE GENOMIC DNA]</scope>
    <source>
        <strain evidence="3 4">JCM 16909</strain>
    </source>
</reference>
<organism evidence="3 4">
    <name type="scientific">Streptomyces sedi</name>
    <dbReference type="NCBI Taxonomy" id="555059"/>
    <lineage>
        <taxon>Bacteria</taxon>
        <taxon>Bacillati</taxon>
        <taxon>Actinomycetota</taxon>
        <taxon>Actinomycetes</taxon>
        <taxon>Kitasatosporales</taxon>
        <taxon>Streptomycetaceae</taxon>
        <taxon>Streptomyces</taxon>
    </lineage>
</organism>
<comment type="caution">
    <text evidence="3">The sequence shown here is derived from an EMBL/GenBank/DDBJ whole genome shotgun (WGS) entry which is preliminary data.</text>
</comment>
<dbReference type="AlphaFoldDB" id="A0A5C4ULU9"/>
<proteinExistence type="predicted"/>